<dbReference type="InterPro" id="IPR003769">
    <property type="entry name" value="ClpS_core"/>
</dbReference>
<dbReference type="GO" id="GO:0030163">
    <property type="term" value="P:protein catabolic process"/>
    <property type="evidence" value="ECO:0007669"/>
    <property type="project" value="InterPro"/>
</dbReference>
<dbReference type="AlphaFoldDB" id="A0A2J8A3I2"/>
<proteinExistence type="predicted"/>
<dbReference type="OrthoDB" id="2013930at2759"/>
<keyword evidence="2" id="KW-0378">Hydrolase</keyword>
<dbReference type="EMBL" id="PGGS01000199">
    <property type="protein sequence ID" value="PNH07087.1"/>
    <property type="molecule type" value="Genomic_DNA"/>
</dbReference>
<dbReference type="InterPro" id="IPR014719">
    <property type="entry name" value="Ribosomal_bL12_C/ClpS-like"/>
</dbReference>
<protein>
    <submittedName>
        <fullName evidence="2">ATP-dependent Clp protease adapter protein ClpS</fullName>
    </submittedName>
</protein>
<sequence>MASVLRASPVGVFASQSRARGNAACARPACLGWHRAIPGVSPQTTRTRCTRLRATADVIEKTSVSTPEKGTDKSPRPRPPMYKLMLHNDAYNKREYVVKVLLKIVTEITLDDAVVVMQRAHEAGVAVVVACPQDSAERYCEGLRLNGLTCTIEPGGC</sequence>
<feature type="domain" description="Adaptor protein ClpS core" evidence="1">
    <location>
        <begin position="78"/>
        <end position="151"/>
    </location>
</feature>
<reference evidence="2 3" key="1">
    <citation type="journal article" date="2017" name="Mol. Biol. Evol.">
        <title>The 4-celled Tetrabaena socialis nuclear genome reveals the essential components for genetic control of cell number at the origin of multicellularity in the volvocine lineage.</title>
        <authorList>
            <person name="Featherston J."/>
            <person name="Arakaki Y."/>
            <person name="Hanschen E.R."/>
            <person name="Ferris P.J."/>
            <person name="Michod R.E."/>
            <person name="Olson B.J.S.C."/>
            <person name="Nozaki H."/>
            <person name="Durand P.M."/>
        </authorList>
    </citation>
    <scope>NUCLEOTIDE SEQUENCE [LARGE SCALE GENOMIC DNA]</scope>
    <source>
        <strain evidence="2 3">NIES-571</strain>
    </source>
</reference>
<comment type="caution">
    <text evidence="2">The sequence shown here is derived from an EMBL/GenBank/DDBJ whole genome shotgun (WGS) entry which is preliminary data.</text>
</comment>
<evidence type="ECO:0000259" key="1">
    <source>
        <dbReference type="Pfam" id="PF02617"/>
    </source>
</evidence>
<name>A0A2J8A3I2_9CHLO</name>
<accession>A0A2J8A3I2</accession>
<dbReference type="PANTHER" id="PTHR33473">
    <property type="entry name" value="ATP-DEPENDENT CLP PROTEASE ADAPTER PROTEIN CLPS1, CHLOROPLASTIC"/>
    <property type="match status" value="1"/>
</dbReference>
<dbReference type="PANTHER" id="PTHR33473:SF17">
    <property type="entry name" value="ATP-DEPENDENT CLP PROTEASE ADAPTER PROTEIN CLPS1, CHLOROPLASTIC"/>
    <property type="match status" value="1"/>
</dbReference>
<dbReference type="GO" id="GO:0008233">
    <property type="term" value="F:peptidase activity"/>
    <property type="evidence" value="ECO:0007669"/>
    <property type="project" value="UniProtKB-KW"/>
</dbReference>
<dbReference type="InterPro" id="IPR022935">
    <property type="entry name" value="ClpS"/>
</dbReference>
<dbReference type="Proteomes" id="UP000236333">
    <property type="component" value="Unassembled WGS sequence"/>
</dbReference>
<keyword evidence="3" id="KW-1185">Reference proteome</keyword>
<dbReference type="Gene3D" id="3.30.1390.10">
    <property type="match status" value="1"/>
</dbReference>
<evidence type="ECO:0000313" key="2">
    <source>
        <dbReference type="EMBL" id="PNH07087.1"/>
    </source>
</evidence>
<gene>
    <name evidence="2" type="ORF">TSOC_006491</name>
</gene>
<evidence type="ECO:0000313" key="3">
    <source>
        <dbReference type="Proteomes" id="UP000236333"/>
    </source>
</evidence>
<keyword evidence="2" id="KW-0645">Protease</keyword>
<organism evidence="2 3">
    <name type="scientific">Tetrabaena socialis</name>
    <dbReference type="NCBI Taxonomy" id="47790"/>
    <lineage>
        <taxon>Eukaryota</taxon>
        <taxon>Viridiplantae</taxon>
        <taxon>Chlorophyta</taxon>
        <taxon>core chlorophytes</taxon>
        <taxon>Chlorophyceae</taxon>
        <taxon>CS clade</taxon>
        <taxon>Chlamydomonadales</taxon>
        <taxon>Tetrabaenaceae</taxon>
        <taxon>Tetrabaena</taxon>
    </lineage>
</organism>
<dbReference type="Pfam" id="PF02617">
    <property type="entry name" value="ClpS"/>
    <property type="match status" value="1"/>
</dbReference>
<dbReference type="GO" id="GO:0006508">
    <property type="term" value="P:proteolysis"/>
    <property type="evidence" value="ECO:0007669"/>
    <property type="project" value="UniProtKB-KW"/>
</dbReference>
<dbReference type="SUPFAM" id="SSF54736">
    <property type="entry name" value="ClpS-like"/>
    <property type="match status" value="1"/>
</dbReference>